<dbReference type="Proteomes" id="UP001595900">
    <property type="component" value="Unassembled WGS sequence"/>
</dbReference>
<keyword evidence="3" id="KW-1185">Reference proteome</keyword>
<reference evidence="3" key="1">
    <citation type="journal article" date="2019" name="Int. J. Syst. Evol. Microbiol.">
        <title>The Global Catalogue of Microorganisms (GCM) 10K type strain sequencing project: providing services to taxonomists for standard genome sequencing and annotation.</title>
        <authorList>
            <consortium name="The Broad Institute Genomics Platform"/>
            <consortium name="The Broad Institute Genome Sequencing Center for Infectious Disease"/>
            <person name="Wu L."/>
            <person name="Ma J."/>
        </authorList>
    </citation>
    <scope>NUCLEOTIDE SEQUENCE [LARGE SCALE GENOMIC DNA]</scope>
    <source>
        <strain evidence="3">CGMCC 1.10363</strain>
    </source>
</reference>
<name>A0ABV8Q9I1_9MICO</name>
<comment type="caution">
    <text evidence="2">The sequence shown here is derived from an EMBL/GenBank/DDBJ whole genome shotgun (WGS) entry which is preliminary data.</text>
</comment>
<dbReference type="EMBL" id="JBHSCN010000005">
    <property type="protein sequence ID" value="MFC4244160.1"/>
    <property type="molecule type" value="Genomic_DNA"/>
</dbReference>
<evidence type="ECO:0000256" key="1">
    <source>
        <dbReference type="SAM" id="Phobius"/>
    </source>
</evidence>
<gene>
    <name evidence="2" type="ORF">ACFOYW_12320</name>
</gene>
<evidence type="ECO:0000313" key="2">
    <source>
        <dbReference type="EMBL" id="MFC4244160.1"/>
    </source>
</evidence>
<organism evidence="2 3">
    <name type="scientific">Gryllotalpicola reticulitermitis</name>
    <dbReference type="NCBI Taxonomy" id="1184153"/>
    <lineage>
        <taxon>Bacteria</taxon>
        <taxon>Bacillati</taxon>
        <taxon>Actinomycetota</taxon>
        <taxon>Actinomycetes</taxon>
        <taxon>Micrococcales</taxon>
        <taxon>Microbacteriaceae</taxon>
        <taxon>Gryllotalpicola</taxon>
    </lineage>
</organism>
<proteinExistence type="predicted"/>
<feature type="transmembrane region" description="Helical" evidence="1">
    <location>
        <begin position="20"/>
        <end position="39"/>
    </location>
</feature>
<evidence type="ECO:0008006" key="4">
    <source>
        <dbReference type="Google" id="ProtNLM"/>
    </source>
</evidence>
<sequence>MTQLPVSEPGTKKSRLAKRLIIVGSVTALAAGVVGIGALDTLSASVGNNRSTVQGTHATAPDVKVDGTPFAIEYTSAGVVNGSVPSKWEFTNVGDANADWDAVFATEAASDSRVAAATHLSANVPISFQQEPAGLYRGRIDLDLGTLANPISVKQAFENWRAEGGYVELKLMSAVLTPQRSDARITLGNSGREYLSLPGSLGTSIDLTITPTIDELAAGPIGQSVPEGESRVAVASFDFTYLKAYPALAP</sequence>
<accession>A0ABV8Q9I1</accession>
<protein>
    <recommendedName>
        <fullName evidence="4">Alternate signal-mediated exported protein, RER_14450 family</fullName>
    </recommendedName>
</protein>
<evidence type="ECO:0000313" key="3">
    <source>
        <dbReference type="Proteomes" id="UP001595900"/>
    </source>
</evidence>
<keyword evidence="1" id="KW-1133">Transmembrane helix</keyword>
<keyword evidence="1" id="KW-0812">Transmembrane</keyword>
<keyword evidence="1" id="KW-0472">Membrane</keyword>
<dbReference type="RefSeq" id="WP_390229246.1">
    <property type="nucleotide sequence ID" value="NZ_JBHSCN010000005.1"/>
</dbReference>